<reference evidence="2" key="3">
    <citation type="submission" date="2025-09" db="UniProtKB">
        <authorList>
            <consortium name="Ensembl"/>
        </authorList>
    </citation>
    <scope>IDENTIFICATION</scope>
</reference>
<dbReference type="AlphaFoldDB" id="A0A452H4M1"/>
<reference evidence="2" key="2">
    <citation type="submission" date="2025-08" db="UniProtKB">
        <authorList>
            <consortium name="Ensembl"/>
        </authorList>
    </citation>
    <scope>IDENTIFICATION</scope>
</reference>
<evidence type="ECO:0000313" key="2">
    <source>
        <dbReference type="Ensembl" id="ENSGAGP00000009447.1"/>
    </source>
</evidence>
<feature type="region of interest" description="Disordered" evidence="1">
    <location>
        <begin position="70"/>
        <end position="96"/>
    </location>
</feature>
<sequence>MPLPHGSFRASRWPVAWPGEHKSVKVKGGWVLLHCADACPAGPAPSHHVRPSCVGLFPTTPLMATSQCPSLAPRQPGPTHRRCLSGRPTGREQAWPWTSTASTGADGRLEGLVHLHEGWCPVGRAGWPRLHPGPRFRPGAAQGLPQAEILFHRLFRRGGQGQQCHQHHLG</sequence>
<reference evidence="3" key="1">
    <citation type="journal article" date="2017" name="PLoS ONE">
        <title>The Agassiz's desert tortoise genome provides a resource for the conservation of a threatened species.</title>
        <authorList>
            <person name="Tollis M."/>
            <person name="DeNardo D.F."/>
            <person name="Cornelius J.A."/>
            <person name="Dolby G.A."/>
            <person name="Edwards T."/>
            <person name="Henen B.T."/>
            <person name="Karl A.E."/>
            <person name="Murphy R.W."/>
            <person name="Kusumi K."/>
        </authorList>
    </citation>
    <scope>NUCLEOTIDE SEQUENCE [LARGE SCALE GENOMIC DNA]</scope>
</reference>
<protein>
    <submittedName>
        <fullName evidence="2">Uncharacterized protein</fullName>
    </submittedName>
</protein>
<name>A0A452H4M1_9SAUR</name>
<dbReference type="Proteomes" id="UP000291020">
    <property type="component" value="Unassembled WGS sequence"/>
</dbReference>
<evidence type="ECO:0000256" key="1">
    <source>
        <dbReference type="SAM" id="MobiDB-lite"/>
    </source>
</evidence>
<dbReference type="Ensembl" id="ENSGAGT00000010854.1">
    <property type="protein sequence ID" value="ENSGAGP00000009447.1"/>
    <property type="gene ID" value="ENSGAGG00000007477.1"/>
</dbReference>
<accession>A0A452H4M1</accession>
<keyword evidence="3" id="KW-1185">Reference proteome</keyword>
<organism evidence="2 3">
    <name type="scientific">Gopherus agassizii</name>
    <name type="common">Agassiz's desert tortoise</name>
    <dbReference type="NCBI Taxonomy" id="38772"/>
    <lineage>
        <taxon>Eukaryota</taxon>
        <taxon>Metazoa</taxon>
        <taxon>Chordata</taxon>
        <taxon>Craniata</taxon>
        <taxon>Vertebrata</taxon>
        <taxon>Euteleostomi</taxon>
        <taxon>Archelosauria</taxon>
        <taxon>Testudinata</taxon>
        <taxon>Testudines</taxon>
        <taxon>Cryptodira</taxon>
        <taxon>Durocryptodira</taxon>
        <taxon>Testudinoidea</taxon>
        <taxon>Testudinidae</taxon>
        <taxon>Gopherus</taxon>
    </lineage>
</organism>
<evidence type="ECO:0000313" key="3">
    <source>
        <dbReference type="Proteomes" id="UP000291020"/>
    </source>
</evidence>
<proteinExistence type="predicted"/>